<dbReference type="InterPro" id="IPR045091">
    <property type="entry name" value="Mad2-like"/>
</dbReference>
<evidence type="ECO:0000256" key="1">
    <source>
        <dbReference type="ARBA" id="ARBA00004123"/>
    </source>
</evidence>
<evidence type="ECO:0000259" key="7">
    <source>
        <dbReference type="PROSITE" id="PS50815"/>
    </source>
</evidence>
<keyword evidence="9" id="KW-1185">Reference proteome</keyword>
<comment type="caution">
    <text evidence="8">The sequence shown here is derived from an EMBL/GenBank/DDBJ whole genome shotgun (WGS) entry which is preliminary data.</text>
</comment>
<evidence type="ECO:0000313" key="8">
    <source>
        <dbReference type="EMBL" id="GHP08137.1"/>
    </source>
</evidence>
<name>A0A830HT58_9CHLO</name>
<dbReference type="PANTHER" id="PTHR11842">
    <property type="entry name" value="MITOTIC SPINDLE ASSEMBLY CHECKPOINT PROTEIN MAD2"/>
    <property type="match status" value="1"/>
</dbReference>
<keyword evidence="4" id="KW-0498">Mitosis</keyword>
<evidence type="ECO:0000256" key="4">
    <source>
        <dbReference type="ARBA" id="ARBA00022776"/>
    </source>
</evidence>
<evidence type="ECO:0000256" key="5">
    <source>
        <dbReference type="ARBA" id="ARBA00023242"/>
    </source>
</evidence>
<dbReference type="EMBL" id="BNJQ01000019">
    <property type="protein sequence ID" value="GHP08137.1"/>
    <property type="molecule type" value="Genomic_DNA"/>
</dbReference>
<feature type="domain" description="HORMA" evidence="7">
    <location>
        <begin position="17"/>
        <end position="203"/>
    </location>
</feature>
<dbReference type="Proteomes" id="UP000660262">
    <property type="component" value="Unassembled WGS sequence"/>
</dbReference>
<dbReference type="AlphaFoldDB" id="A0A830HT58"/>
<proteinExistence type="inferred from homology"/>
<keyword evidence="6" id="KW-0131">Cell cycle</keyword>
<comment type="subcellular location">
    <subcellularLocation>
        <location evidence="1">Nucleus</location>
    </subcellularLocation>
</comment>
<dbReference type="PANTHER" id="PTHR11842:SF11">
    <property type="entry name" value="MITOTIC SPINDLE ASSEMBLY CHECKPOINT PROTEIN MAD2A"/>
    <property type="match status" value="1"/>
</dbReference>
<evidence type="ECO:0000313" key="9">
    <source>
        <dbReference type="Proteomes" id="UP000660262"/>
    </source>
</evidence>
<dbReference type="GO" id="GO:0051301">
    <property type="term" value="P:cell division"/>
    <property type="evidence" value="ECO:0007669"/>
    <property type="project" value="UniProtKB-KW"/>
</dbReference>
<dbReference type="PROSITE" id="PS50815">
    <property type="entry name" value="HORMA"/>
    <property type="match status" value="1"/>
</dbReference>
<dbReference type="Gene3D" id="3.30.900.10">
    <property type="entry name" value="HORMA domain"/>
    <property type="match status" value="1"/>
</dbReference>
<organism evidence="8 9">
    <name type="scientific">Pycnococcus provasolii</name>
    <dbReference type="NCBI Taxonomy" id="41880"/>
    <lineage>
        <taxon>Eukaryota</taxon>
        <taxon>Viridiplantae</taxon>
        <taxon>Chlorophyta</taxon>
        <taxon>Pseudoscourfieldiophyceae</taxon>
        <taxon>Pseudoscourfieldiales</taxon>
        <taxon>Pycnococcaceae</taxon>
        <taxon>Pycnococcus</taxon>
    </lineage>
</organism>
<gene>
    <name evidence="8" type="ORF">PPROV_000687900</name>
</gene>
<dbReference type="Pfam" id="PF02301">
    <property type="entry name" value="HORMA"/>
    <property type="match status" value="1"/>
</dbReference>
<protein>
    <submittedName>
        <fullName evidence="8">MAD2 mitotic arrest deficient-like protein</fullName>
    </submittedName>
</protein>
<dbReference type="InterPro" id="IPR036570">
    <property type="entry name" value="HORMA_dom_sf"/>
</dbReference>
<evidence type="ECO:0000256" key="2">
    <source>
        <dbReference type="ARBA" id="ARBA00010348"/>
    </source>
</evidence>
<dbReference type="FunFam" id="3.30.900.10:FF:000002">
    <property type="entry name" value="Mitotic spindle assembly checkpoint protein MAD2A"/>
    <property type="match status" value="1"/>
</dbReference>
<dbReference type="SUPFAM" id="SSF56019">
    <property type="entry name" value="The spindle assembly checkpoint protein mad2"/>
    <property type="match status" value="1"/>
</dbReference>
<keyword evidence="3" id="KW-0132">Cell division</keyword>
<accession>A0A830HT58</accession>
<evidence type="ECO:0000256" key="6">
    <source>
        <dbReference type="ARBA" id="ARBA00023306"/>
    </source>
</evidence>
<keyword evidence="5" id="KW-0539">Nucleus</keyword>
<dbReference type="GO" id="GO:0005737">
    <property type="term" value="C:cytoplasm"/>
    <property type="evidence" value="ECO:0007669"/>
    <property type="project" value="TreeGrafter"/>
</dbReference>
<comment type="similarity">
    <text evidence="2">Belongs to the MAD2 family.</text>
</comment>
<evidence type="ECO:0000256" key="3">
    <source>
        <dbReference type="ARBA" id="ARBA00022618"/>
    </source>
</evidence>
<dbReference type="GO" id="GO:0007094">
    <property type="term" value="P:mitotic spindle assembly checkpoint signaling"/>
    <property type="evidence" value="ECO:0007669"/>
    <property type="project" value="TreeGrafter"/>
</dbReference>
<reference evidence="8" key="1">
    <citation type="submission" date="2020-10" db="EMBL/GenBank/DDBJ databases">
        <title>Unveiling of a novel bifunctional photoreceptor, Dualchrome1, isolated from a cosmopolitan green alga.</title>
        <authorList>
            <person name="Suzuki S."/>
            <person name="Kawachi M."/>
        </authorList>
    </citation>
    <scope>NUCLEOTIDE SEQUENCE</scope>
    <source>
        <strain evidence="8">NIES 2893</strain>
    </source>
</reference>
<dbReference type="GO" id="GO:0000776">
    <property type="term" value="C:kinetochore"/>
    <property type="evidence" value="ECO:0007669"/>
    <property type="project" value="TreeGrafter"/>
</dbReference>
<sequence>MASSTSSRTKTGVISLVGSSAIVSEFFGYAVNSILFQRGIYEPETFDRKKKYGLAMMVTNEEKLRAYLNNVMEQVQNWLKTGQLQRLVLVVVSTETHATLERWTFDVSTNTELEGASADATVAAKPEKELSGEIAAILRQITASVSFLPLIDEPCAFDLLAYADSSVDVPMEWEESDARLIAKSAQVRLRSFNTNAHQVEATVAYRDDDADGA</sequence>
<dbReference type="OrthoDB" id="1806at2759"/>
<dbReference type="GO" id="GO:0005654">
    <property type="term" value="C:nucleoplasm"/>
    <property type="evidence" value="ECO:0007669"/>
    <property type="project" value="TreeGrafter"/>
</dbReference>
<dbReference type="InterPro" id="IPR003511">
    <property type="entry name" value="HORMA_dom"/>
</dbReference>